<evidence type="ECO:0000313" key="3">
    <source>
        <dbReference type="Proteomes" id="UP001519328"/>
    </source>
</evidence>
<dbReference type="Proteomes" id="UP001519328">
    <property type="component" value="Unassembled WGS sequence"/>
</dbReference>
<gene>
    <name evidence="2" type="ORF">J2Z82_002475</name>
</gene>
<organism evidence="2 3">
    <name type="scientific">Virgibacillus litoralis</name>
    <dbReference type="NCBI Taxonomy" id="578221"/>
    <lineage>
        <taxon>Bacteria</taxon>
        <taxon>Bacillati</taxon>
        <taxon>Bacillota</taxon>
        <taxon>Bacilli</taxon>
        <taxon>Bacillales</taxon>
        <taxon>Bacillaceae</taxon>
        <taxon>Virgibacillus</taxon>
    </lineage>
</organism>
<protein>
    <submittedName>
        <fullName evidence="2">t-SNARE complex subunit (Syntaxin)</fullName>
    </submittedName>
</protein>
<evidence type="ECO:0000313" key="2">
    <source>
        <dbReference type="EMBL" id="MBP1949536.1"/>
    </source>
</evidence>
<name>A0ABS4HF55_9BACI</name>
<comment type="caution">
    <text evidence="2">The sequence shown here is derived from an EMBL/GenBank/DDBJ whole genome shotgun (WGS) entry which is preliminary data.</text>
</comment>
<feature type="transmembrane region" description="Helical" evidence="1">
    <location>
        <begin position="75"/>
        <end position="97"/>
    </location>
</feature>
<reference evidence="2 3" key="1">
    <citation type="submission" date="2021-03" db="EMBL/GenBank/DDBJ databases">
        <title>Genomic Encyclopedia of Type Strains, Phase IV (KMG-IV): sequencing the most valuable type-strain genomes for metagenomic binning, comparative biology and taxonomic classification.</title>
        <authorList>
            <person name="Goeker M."/>
        </authorList>
    </citation>
    <scope>NUCLEOTIDE SEQUENCE [LARGE SCALE GENOMIC DNA]</scope>
    <source>
        <strain evidence="2 3">DSM 21085</strain>
    </source>
</reference>
<dbReference type="EMBL" id="JAGGKK010000013">
    <property type="protein sequence ID" value="MBP1949536.1"/>
    <property type="molecule type" value="Genomic_DNA"/>
</dbReference>
<keyword evidence="1" id="KW-0472">Membrane</keyword>
<accession>A0ABS4HF55</accession>
<proteinExistence type="predicted"/>
<keyword evidence="1" id="KW-0812">Transmembrane</keyword>
<dbReference type="RefSeq" id="WP_209481034.1">
    <property type="nucleotide sequence ID" value="NZ_JAGGKK010000013.1"/>
</dbReference>
<evidence type="ECO:0000256" key="1">
    <source>
        <dbReference type="SAM" id="Phobius"/>
    </source>
</evidence>
<keyword evidence="3" id="KW-1185">Reference proteome</keyword>
<keyword evidence="1" id="KW-1133">Transmembrane helix</keyword>
<sequence>MSKETKEYTDQADELRKLFNEVQEESVQSVPVVDGVNEDSETDQKERDVDILNLPPRKEVHSTNNKRTRVRLSGASLRLVIVVIIILVFLGGAYYFWGQELMDVITSI</sequence>